<dbReference type="GO" id="GO:0046872">
    <property type="term" value="F:metal ion binding"/>
    <property type="evidence" value="ECO:0007669"/>
    <property type="project" value="UniProtKB-KW"/>
</dbReference>
<evidence type="ECO:0000256" key="4">
    <source>
        <dbReference type="ARBA" id="ARBA00022679"/>
    </source>
</evidence>
<keyword evidence="14 18" id="KW-0675">Receptor</keyword>
<proteinExistence type="inferred from homology"/>
<dbReference type="InterPro" id="IPR011009">
    <property type="entry name" value="Kinase-like_dom_sf"/>
</dbReference>
<evidence type="ECO:0000256" key="19">
    <source>
        <dbReference type="SAM" id="MobiDB-lite"/>
    </source>
</evidence>
<comment type="catalytic activity">
    <reaction evidence="16">
        <text>L-seryl-[receptor-protein] + ATP = O-phospho-L-seryl-[receptor-protein] + ADP + H(+)</text>
        <dbReference type="Rhea" id="RHEA:18673"/>
        <dbReference type="Rhea" id="RHEA-COMP:11022"/>
        <dbReference type="Rhea" id="RHEA-COMP:11023"/>
        <dbReference type="ChEBI" id="CHEBI:15378"/>
        <dbReference type="ChEBI" id="CHEBI:29999"/>
        <dbReference type="ChEBI" id="CHEBI:30616"/>
        <dbReference type="ChEBI" id="CHEBI:83421"/>
        <dbReference type="ChEBI" id="CHEBI:456216"/>
        <dbReference type="EC" id="2.7.11.30"/>
    </reaction>
</comment>
<dbReference type="SUPFAM" id="SSF57302">
    <property type="entry name" value="Snake toxin-like"/>
    <property type="match status" value="1"/>
</dbReference>
<keyword evidence="8 18" id="KW-0547">Nucleotide-binding</keyword>
<organism evidence="21 22">
    <name type="scientific">Paralvinella palmiformis</name>
    <dbReference type="NCBI Taxonomy" id="53620"/>
    <lineage>
        <taxon>Eukaryota</taxon>
        <taxon>Metazoa</taxon>
        <taxon>Spiralia</taxon>
        <taxon>Lophotrochozoa</taxon>
        <taxon>Annelida</taxon>
        <taxon>Polychaeta</taxon>
        <taxon>Sedentaria</taxon>
        <taxon>Canalipalpata</taxon>
        <taxon>Terebellida</taxon>
        <taxon>Terebelliformia</taxon>
        <taxon>Alvinellidae</taxon>
        <taxon>Paralvinella</taxon>
    </lineage>
</organism>
<feature type="compositionally biased region" description="Low complexity" evidence="19">
    <location>
        <begin position="1055"/>
        <end position="1076"/>
    </location>
</feature>
<feature type="compositionally biased region" description="Low complexity" evidence="19">
    <location>
        <begin position="896"/>
        <end position="916"/>
    </location>
</feature>
<dbReference type="GO" id="GO:0005524">
    <property type="term" value="F:ATP binding"/>
    <property type="evidence" value="ECO:0007669"/>
    <property type="project" value="UniProtKB-UniRule"/>
</dbReference>
<dbReference type="Gene3D" id="2.10.60.10">
    <property type="entry name" value="CD59"/>
    <property type="match status" value="1"/>
</dbReference>
<dbReference type="GO" id="GO:0030509">
    <property type="term" value="P:BMP signaling pathway"/>
    <property type="evidence" value="ECO:0007669"/>
    <property type="project" value="TreeGrafter"/>
</dbReference>
<evidence type="ECO:0000256" key="11">
    <source>
        <dbReference type="ARBA" id="ARBA00022842"/>
    </source>
</evidence>
<feature type="region of interest" description="Disordered" evidence="19">
    <location>
        <begin position="895"/>
        <end position="955"/>
    </location>
</feature>
<dbReference type="SUPFAM" id="SSF56112">
    <property type="entry name" value="Protein kinase-like (PK-like)"/>
    <property type="match status" value="1"/>
</dbReference>
<keyword evidence="3 18" id="KW-0723">Serine/threonine-protein kinase</keyword>
<reference evidence="21" key="1">
    <citation type="journal article" date="2023" name="Mol. Biol. Evol.">
        <title>Third-Generation Sequencing Reveals the Adaptive Role of the Epigenome in Three Deep-Sea Polychaetes.</title>
        <authorList>
            <person name="Perez M."/>
            <person name="Aroh O."/>
            <person name="Sun Y."/>
            <person name="Lan Y."/>
            <person name="Juniper S.K."/>
            <person name="Young C.R."/>
            <person name="Angers B."/>
            <person name="Qian P.Y."/>
        </authorList>
    </citation>
    <scope>NUCLEOTIDE SEQUENCE</scope>
    <source>
        <strain evidence="21">P08H-3</strain>
    </source>
</reference>
<keyword evidence="6 18" id="KW-0479">Metal-binding</keyword>
<keyword evidence="12 18" id="KW-1133">Transmembrane helix</keyword>
<comment type="cofactor">
    <cofactor evidence="18">
        <name>Mg(2+)</name>
        <dbReference type="ChEBI" id="CHEBI:18420"/>
    </cofactor>
    <cofactor evidence="18">
        <name>Mn(2+)</name>
        <dbReference type="ChEBI" id="CHEBI:29035"/>
    </cofactor>
</comment>
<dbReference type="PANTHER" id="PTHR23255">
    <property type="entry name" value="TRANSFORMING GROWTH FACTOR-BETA RECEPTOR TYPE I AND II"/>
    <property type="match status" value="1"/>
</dbReference>
<feature type="compositionally biased region" description="Low complexity" evidence="19">
    <location>
        <begin position="830"/>
        <end position="839"/>
    </location>
</feature>
<evidence type="ECO:0000256" key="1">
    <source>
        <dbReference type="ARBA" id="ARBA00004479"/>
    </source>
</evidence>
<evidence type="ECO:0000256" key="17">
    <source>
        <dbReference type="ARBA" id="ARBA00048773"/>
    </source>
</evidence>
<keyword evidence="4 18" id="KW-0808">Transferase</keyword>
<comment type="similarity">
    <text evidence="2 18">Belongs to the protein kinase superfamily. TKL Ser/Thr protein kinase family. TGFB receptor subfamily.</text>
</comment>
<dbReference type="Pfam" id="PF01064">
    <property type="entry name" value="Activin_recp"/>
    <property type="match status" value="1"/>
</dbReference>
<evidence type="ECO:0000256" key="18">
    <source>
        <dbReference type="RuleBase" id="RU361271"/>
    </source>
</evidence>
<comment type="subcellular location">
    <subcellularLocation>
        <location evidence="1 18">Membrane</location>
        <topology evidence="1 18">Single-pass type I membrane protein</topology>
    </subcellularLocation>
</comment>
<evidence type="ECO:0000256" key="8">
    <source>
        <dbReference type="ARBA" id="ARBA00022741"/>
    </source>
</evidence>
<evidence type="ECO:0000313" key="22">
    <source>
        <dbReference type="Proteomes" id="UP001208570"/>
    </source>
</evidence>
<keyword evidence="22" id="KW-1185">Reference proteome</keyword>
<sequence>MTVTSATSRVGGCICSVPSALLCPGADTAVKVALPLRTEYTQAAITIKVFRLHLSVLLPCCYGDRYCAYSPPPQNKEGPDGSFLDVVIITADEMVMPDNKTVRCQTDDVPCFSLWGVDVPGNNESYLVQGCWLKKTRECIFGSQCISTWGPSRPNFCCCHGDMCNTNMSANMSLARESSPIQQQEQQDIIPLSRNYKQLTIIVALSSVSCVAVIISLSYFLYRKVCLPPRPKLPEPPDNSDMYLVKSPSTPSFELEQLKFEEVISRGRYGEVWKGTLNDMDVAIKVFTASQQAYFVNERDIYLLPHMDHESVVTFFGAEERVTPEGNVQYLLVMSYVPQGTLTAYLKNNTLDWSFLCKMGYSITSGLAYLHSEVVRGDLTKPAIAHRDLNSRNVLVNSDLSCCICDFGFAMKIKRNRLLCNGAEANVEQATLTDVGTLLYMAPEVLEGAVNLRDCESSLKQIDIYALGLVLWELASRCSALYQGMPVPEYKLPYQAEIGVQPTFEEMQLLVTKNKARPAFPDVWKDTNQAIRALKETIEDCWDQDGEARLTALCVEERMLEMMTLWDHRHKGITPTMLASGLENLEEKTEVQHNLMPCSPPPSLVVDGATCLQRLDDGNLNLAADLTQSEPVNELSQAAARRSQRTSYTDNSISAASTVETTLSPSELEDHAILGKADCNVIYAQTNRALRPQQGQNPTVERNTHKRSDEDVTIMGNTLVNKSEMPMTASGSSSTTSQSMRNRIPNTTMAVLPDDILGAFSDNLESSLVQNDLLNQSQRHQHMAPPPPQAGIPYVQNQVHQNHMASEPLIVRPKQPNVPGNGYHGNRHTNNVSSNVASSTQKPSNWFNLFRKSHGEKKETNKDIPDHKALLPGKEKEVGVKRSFPFFGKFTTGLLSSPSGNSSASSDSSKGSTKSGYVPTEVRVVNGSPVVRPTSLPIQDSGSSSGGGWQSSDHSSIVTAVPNSTVHQMMMNGQPSERLDGSSASASEGVASGRSNTLPHSNGTRPGGTRMRAKCRGNAALTPGGGAEGSGSQVRRGPADIQMSDFESNRRARRPNSLSVSSYVSSTSSNTDGSPSATVSPTFL</sequence>
<dbReference type="InterPro" id="IPR001245">
    <property type="entry name" value="Ser-Thr/Tyr_kinase_cat_dom"/>
</dbReference>
<evidence type="ECO:0000256" key="6">
    <source>
        <dbReference type="ARBA" id="ARBA00022723"/>
    </source>
</evidence>
<dbReference type="Gene3D" id="1.10.510.10">
    <property type="entry name" value="Transferase(Phosphotransferase) domain 1"/>
    <property type="match status" value="1"/>
</dbReference>
<feature type="transmembrane region" description="Helical" evidence="18">
    <location>
        <begin position="199"/>
        <end position="222"/>
    </location>
</feature>
<dbReference type="Pfam" id="PF07714">
    <property type="entry name" value="PK_Tyr_Ser-Thr"/>
    <property type="match status" value="1"/>
</dbReference>
<dbReference type="PANTHER" id="PTHR23255:SF100">
    <property type="entry name" value="RECEPTOR PROTEIN SERINE_THREONINE KINASE"/>
    <property type="match status" value="1"/>
</dbReference>
<keyword evidence="15" id="KW-0325">Glycoprotein</keyword>
<keyword evidence="11 18" id="KW-0460">Magnesium</keyword>
<evidence type="ECO:0000313" key="21">
    <source>
        <dbReference type="EMBL" id="KAK2154078.1"/>
    </source>
</evidence>
<gene>
    <name evidence="21" type="ORF">LSH36_277g01029</name>
</gene>
<name>A0AAD9JKE9_9ANNE</name>
<evidence type="ECO:0000256" key="16">
    <source>
        <dbReference type="ARBA" id="ARBA00047681"/>
    </source>
</evidence>
<dbReference type="GO" id="GO:0005886">
    <property type="term" value="C:plasma membrane"/>
    <property type="evidence" value="ECO:0007669"/>
    <property type="project" value="TreeGrafter"/>
</dbReference>
<keyword evidence="9 18" id="KW-0418">Kinase</keyword>
<evidence type="ECO:0000256" key="9">
    <source>
        <dbReference type="ARBA" id="ARBA00022777"/>
    </source>
</evidence>
<dbReference type="InterPro" id="IPR000719">
    <property type="entry name" value="Prot_kinase_dom"/>
</dbReference>
<dbReference type="Gene3D" id="3.30.200.20">
    <property type="entry name" value="Phosphorylase Kinase, domain 1"/>
    <property type="match status" value="1"/>
</dbReference>
<evidence type="ECO:0000256" key="15">
    <source>
        <dbReference type="ARBA" id="ARBA00023180"/>
    </source>
</evidence>
<dbReference type="InterPro" id="IPR000472">
    <property type="entry name" value="Activin_recp"/>
</dbReference>
<comment type="caution">
    <text evidence="21">The sequence shown here is derived from an EMBL/GenBank/DDBJ whole genome shotgun (WGS) entry which is preliminary data.</text>
</comment>
<evidence type="ECO:0000256" key="5">
    <source>
        <dbReference type="ARBA" id="ARBA00022692"/>
    </source>
</evidence>
<comment type="catalytic activity">
    <reaction evidence="17 18">
        <text>L-threonyl-[receptor-protein] + ATP = O-phospho-L-threonyl-[receptor-protein] + ADP + H(+)</text>
        <dbReference type="Rhea" id="RHEA:44880"/>
        <dbReference type="Rhea" id="RHEA-COMP:11024"/>
        <dbReference type="Rhea" id="RHEA-COMP:11025"/>
        <dbReference type="ChEBI" id="CHEBI:15378"/>
        <dbReference type="ChEBI" id="CHEBI:30013"/>
        <dbReference type="ChEBI" id="CHEBI:30616"/>
        <dbReference type="ChEBI" id="CHEBI:61977"/>
        <dbReference type="ChEBI" id="CHEBI:456216"/>
        <dbReference type="EC" id="2.7.11.30"/>
    </reaction>
</comment>
<dbReference type="PROSITE" id="PS50011">
    <property type="entry name" value="PROTEIN_KINASE_DOM"/>
    <property type="match status" value="1"/>
</dbReference>
<dbReference type="EMBL" id="JAODUP010000277">
    <property type="protein sequence ID" value="KAK2154078.1"/>
    <property type="molecule type" value="Genomic_DNA"/>
</dbReference>
<protein>
    <recommendedName>
        <fullName evidence="18">Serine/threonine-protein kinase receptor</fullName>
        <ecNumber evidence="18">2.7.11.30</ecNumber>
    </recommendedName>
</protein>
<keyword evidence="10 18" id="KW-0067">ATP-binding</keyword>
<dbReference type="InterPro" id="IPR045860">
    <property type="entry name" value="Snake_toxin-like_sf"/>
</dbReference>
<feature type="region of interest" description="Disordered" evidence="19">
    <location>
        <begin position="973"/>
        <end position="1084"/>
    </location>
</feature>
<evidence type="ECO:0000256" key="13">
    <source>
        <dbReference type="ARBA" id="ARBA00023136"/>
    </source>
</evidence>
<evidence type="ECO:0000256" key="10">
    <source>
        <dbReference type="ARBA" id="ARBA00022840"/>
    </source>
</evidence>
<dbReference type="AlphaFoldDB" id="A0AAD9JKE9"/>
<dbReference type="PRINTS" id="PR00653">
    <property type="entry name" value="ACTIVIN2R"/>
</dbReference>
<keyword evidence="13 18" id="KW-0472">Membrane</keyword>
<feature type="domain" description="Protein kinase" evidence="20">
    <location>
        <begin position="258"/>
        <end position="565"/>
    </location>
</feature>
<dbReference type="Proteomes" id="UP001208570">
    <property type="component" value="Unassembled WGS sequence"/>
</dbReference>
<accession>A0AAD9JKE9</accession>
<dbReference type="FunFam" id="1.10.510.10:FF:000487">
    <property type="entry name" value="Anti-Muellerian hormone type-2 receptor"/>
    <property type="match status" value="1"/>
</dbReference>
<dbReference type="GO" id="GO:0043235">
    <property type="term" value="C:receptor complex"/>
    <property type="evidence" value="ECO:0007669"/>
    <property type="project" value="TreeGrafter"/>
</dbReference>
<dbReference type="CDD" id="cd14054">
    <property type="entry name" value="STKc_BMPR2_AMHR2"/>
    <property type="match status" value="1"/>
</dbReference>
<feature type="compositionally biased region" description="Low complexity" evidence="19">
    <location>
        <begin position="981"/>
        <end position="995"/>
    </location>
</feature>
<evidence type="ECO:0000256" key="12">
    <source>
        <dbReference type="ARBA" id="ARBA00022989"/>
    </source>
</evidence>
<evidence type="ECO:0000256" key="3">
    <source>
        <dbReference type="ARBA" id="ARBA00022527"/>
    </source>
</evidence>
<dbReference type="InterPro" id="IPR000333">
    <property type="entry name" value="TGFB_receptor"/>
</dbReference>
<evidence type="ECO:0000256" key="14">
    <source>
        <dbReference type="ARBA" id="ARBA00023170"/>
    </source>
</evidence>
<keyword evidence="5 18" id="KW-0812">Transmembrane</keyword>
<keyword evidence="18" id="KW-0464">Manganese</keyword>
<evidence type="ECO:0000259" key="20">
    <source>
        <dbReference type="PROSITE" id="PS50011"/>
    </source>
</evidence>
<dbReference type="EC" id="2.7.11.30" evidence="18"/>
<dbReference type="GO" id="GO:0005024">
    <property type="term" value="F:transforming growth factor beta receptor activity"/>
    <property type="evidence" value="ECO:0007669"/>
    <property type="project" value="TreeGrafter"/>
</dbReference>
<keyword evidence="7" id="KW-0732">Signal</keyword>
<feature type="region of interest" description="Disordered" evidence="19">
    <location>
        <begin position="821"/>
        <end position="844"/>
    </location>
</feature>
<evidence type="ECO:0000256" key="7">
    <source>
        <dbReference type="ARBA" id="ARBA00022729"/>
    </source>
</evidence>
<evidence type="ECO:0000256" key="2">
    <source>
        <dbReference type="ARBA" id="ARBA00009605"/>
    </source>
</evidence>